<dbReference type="GO" id="GO:0072659">
    <property type="term" value="P:protein localization to plasma membrane"/>
    <property type="evidence" value="ECO:0007669"/>
    <property type="project" value="TreeGrafter"/>
</dbReference>
<proteinExistence type="inferred from homology"/>
<dbReference type="KEGG" id="dpte:113792567"/>
<dbReference type="RefSeq" id="XP_027198275.1">
    <property type="nucleotide sequence ID" value="XM_027342474.1"/>
</dbReference>
<comment type="subcellular location">
    <subcellularLocation>
        <location evidence="1">Membrane</location>
    </subcellularLocation>
</comment>
<dbReference type="PANTHER" id="PTHR13806:SF46">
    <property type="entry name" value="FLOTILLIN-1-RELATED"/>
    <property type="match status" value="1"/>
</dbReference>
<dbReference type="GO" id="GO:0002020">
    <property type="term" value="F:protease binding"/>
    <property type="evidence" value="ECO:0007669"/>
    <property type="project" value="TreeGrafter"/>
</dbReference>
<dbReference type="InParanoid" id="A0A6P6XYZ1"/>
<dbReference type="PANTHER" id="PTHR13806">
    <property type="entry name" value="FLOTILLIN-RELATED"/>
    <property type="match status" value="1"/>
</dbReference>
<dbReference type="Pfam" id="PF01145">
    <property type="entry name" value="Band_7"/>
    <property type="match status" value="1"/>
</dbReference>
<evidence type="ECO:0000256" key="1">
    <source>
        <dbReference type="ARBA" id="ARBA00004370"/>
    </source>
</evidence>
<organism evidence="6 7">
    <name type="scientific">Dermatophagoides pteronyssinus</name>
    <name type="common">European house dust mite</name>
    <dbReference type="NCBI Taxonomy" id="6956"/>
    <lineage>
        <taxon>Eukaryota</taxon>
        <taxon>Metazoa</taxon>
        <taxon>Ecdysozoa</taxon>
        <taxon>Arthropoda</taxon>
        <taxon>Chelicerata</taxon>
        <taxon>Arachnida</taxon>
        <taxon>Acari</taxon>
        <taxon>Acariformes</taxon>
        <taxon>Sarcoptiformes</taxon>
        <taxon>Astigmata</taxon>
        <taxon>Psoroptidia</taxon>
        <taxon>Analgoidea</taxon>
        <taxon>Pyroglyphidae</taxon>
        <taxon>Dermatophagoidinae</taxon>
        <taxon>Dermatophagoides</taxon>
    </lineage>
</organism>
<dbReference type="CDD" id="cd03399">
    <property type="entry name" value="SPFH_flotillin"/>
    <property type="match status" value="1"/>
</dbReference>
<evidence type="ECO:0000256" key="3">
    <source>
        <dbReference type="ARBA" id="ARBA00023136"/>
    </source>
</evidence>
<comment type="similarity">
    <text evidence="2 4">Belongs to the band 7/mec-2 family. Flotillin subfamily.</text>
</comment>
<dbReference type="InterPro" id="IPR001107">
    <property type="entry name" value="Band_7"/>
</dbReference>
<reference evidence="7" key="1">
    <citation type="submission" date="2025-08" db="UniProtKB">
        <authorList>
            <consortium name="RefSeq"/>
        </authorList>
    </citation>
    <scope>IDENTIFICATION</scope>
    <source>
        <strain evidence="7">Airmid</strain>
    </source>
</reference>
<name>A0A6P6XYZ1_DERPT</name>
<dbReference type="AlphaFoldDB" id="A0A6P6XYZ1"/>
<keyword evidence="3" id="KW-0472">Membrane</keyword>
<feature type="domain" description="Band 7" evidence="5">
    <location>
        <begin position="17"/>
        <end position="196"/>
    </location>
</feature>
<evidence type="ECO:0000256" key="4">
    <source>
        <dbReference type="RuleBase" id="RU366054"/>
    </source>
</evidence>
<gene>
    <name evidence="7" type="primary">LOC113792567</name>
</gene>
<evidence type="ECO:0000256" key="2">
    <source>
        <dbReference type="ARBA" id="ARBA00007161"/>
    </source>
</evidence>
<dbReference type="GO" id="GO:0045661">
    <property type="term" value="P:regulation of myoblast differentiation"/>
    <property type="evidence" value="ECO:0007669"/>
    <property type="project" value="TreeGrafter"/>
</dbReference>
<dbReference type="InterPro" id="IPR027705">
    <property type="entry name" value="Flotillin_fam"/>
</dbReference>
<evidence type="ECO:0000259" key="5">
    <source>
        <dbReference type="Pfam" id="PF01145"/>
    </source>
</evidence>
<evidence type="ECO:0000313" key="7">
    <source>
        <dbReference type="RefSeq" id="XP_027198275.1"/>
    </source>
</evidence>
<keyword evidence="6" id="KW-1185">Reference proteome</keyword>
<evidence type="ECO:0000313" key="6">
    <source>
        <dbReference type="Proteomes" id="UP000515146"/>
    </source>
</evidence>
<protein>
    <submittedName>
        <fullName evidence="7">Flotillin-2-like</fullName>
    </submittedName>
</protein>
<dbReference type="InterPro" id="IPR036013">
    <property type="entry name" value="Band_7/SPFH_dom_sf"/>
</dbReference>
<dbReference type="Gene3D" id="3.30.479.30">
    <property type="entry name" value="Band 7 domain"/>
    <property type="match status" value="1"/>
</dbReference>
<accession>A0A6P6XYZ1</accession>
<dbReference type="SUPFAM" id="SSF117892">
    <property type="entry name" value="Band 7/SPFH domain"/>
    <property type="match status" value="1"/>
</dbReference>
<dbReference type="GO" id="GO:0016600">
    <property type="term" value="C:flotillin complex"/>
    <property type="evidence" value="ECO:0007669"/>
    <property type="project" value="TreeGrafter"/>
</dbReference>
<dbReference type="GO" id="GO:0031410">
    <property type="term" value="C:cytoplasmic vesicle"/>
    <property type="evidence" value="ECO:0007669"/>
    <property type="project" value="TreeGrafter"/>
</dbReference>
<dbReference type="Proteomes" id="UP000515146">
    <property type="component" value="Unplaced"/>
</dbReference>
<sequence length="416" mass="47814">MLISNGYEKEKMGNIHVVGPNEALIITGGLGCCHSKHKRMIIGTWCWIWWWINNVQLLSLEIFTIKTNCQNVQTVYGVPLCVTAIIHCRITNRLDRLKFAAEQFLGMTISQIRFILRKTIEGHIHTILGTLSVEEICNDQIKFANLIRELATKDLDNMGIDIVSLTINNIYDNVDYLDSLGRTRIAQVKQDAQIKIIESERDIRIIETECQQQTINQSLISKIKIETAKQQYEVKKFEYDCELNRQKTETELAYELQSIKIQQIQRLEEKKIELIKKQKSIQLEQLEIERINQKLISDVRLPADNESDRIRIEAKAEKNVHLMLAIAEMEKIQQIGLAKINRNQKIEMAKANEMAIRTNILSNYNDVAILSMIMLTMPELAKEICWPLSRITEIVIISSSSSSSSSSAKTTIEQNI</sequence>
<dbReference type="OrthoDB" id="6080404at2759"/>